<evidence type="ECO:0000313" key="3">
    <source>
        <dbReference type="EMBL" id="MDN3921866.1"/>
    </source>
</evidence>
<feature type="transmembrane region" description="Helical" evidence="1">
    <location>
        <begin position="104"/>
        <end position="123"/>
    </location>
</feature>
<name>A0ABT8DU84_9BURK</name>
<feature type="signal peptide" evidence="2">
    <location>
        <begin position="1"/>
        <end position="19"/>
    </location>
</feature>
<keyword evidence="2" id="KW-0732">Signal</keyword>
<comment type="caution">
    <text evidence="3">The sequence shown here is derived from an EMBL/GenBank/DDBJ whole genome shotgun (WGS) entry which is preliminary data.</text>
</comment>
<evidence type="ECO:0000256" key="2">
    <source>
        <dbReference type="SAM" id="SignalP"/>
    </source>
</evidence>
<feature type="transmembrane region" description="Helical" evidence="1">
    <location>
        <begin position="47"/>
        <end position="68"/>
    </location>
</feature>
<accession>A0ABT8DU84</accession>
<keyword evidence="1" id="KW-0472">Membrane</keyword>
<evidence type="ECO:0000313" key="4">
    <source>
        <dbReference type="Proteomes" id="UP001228044"/>
    </source>
</evidence>
<evidence type="ECO:0000256" key="1">
    <source>
        <dbReference type="SAM" id="Phobius"/>
    </source>
</evidence>
<organism evidence="3 4">
    <name type="scientific">Roseateles violae</name>
    <dbReference type="NCBI Taxonomy" id="3058042"/>
    <lineage>
        <taxon>Bacteria</taxon>
        <taxon>Pseudomonadati</taxon>
        <taxon>Pseudomonadota</taxon>
        <taxon>Betaproteobacteria</taxon>
        <taxon>Burkholderiales</taxon>
        <taxon>Sphaerotilaceae</taxon>
        <taxon>Roseateles</taxon>
    </lineage>
</organism>
<sequence length="148" mass="15103">MRHRWITGALLGWAGTASAQVVAASAAAASAAGSAPITWARLSDMPALPLLVLGVALLLLLAAILLTWRSYRLAQESGFWLRSHWGGLSGESGGWSLAPACMPLIGALVALFAGLLLLLQLLSLQPGLETAKLVATPIKAAASAASAP</sequence>
<keyword evidence="4" id="KW-1185">Reference proteome</keyword>
<dbReference type="Proteomes" id="UP001228044">
    <property type="component" value="Unassembled WGS sequence"/>
</dbReference>
<reference evidence="3 4" key="1">
    <citation type="submission" date="2023-06" db="EMBL/GenBank/DDBJ databases">
        <title>Pelomonas sp. PFR6 16S ribosomal RNA gene Genome sequencing and assembly.</title>
        <authorList>
            <person name="Woo H."/>
        </authorList>
    </citation>
    <scope>NUCLEOTIDE SEQUENCE [LARGE SCALE GENOMIC DNA]</scope>
    <source>
        <strain evidence="3 4">PFR6</strain>
    </source>
</reference>
<proteinExistence type="predicted"/>
<feature type="chain" id="PRO_5045290164" evidence="2">
    <location>
        <begin position="20"/>
        <end position="148"/>
    </location>
</feature>
<dbReference type="RefSeq" id="WP_290360169.1">
    <property type="nucleotide sequence ID" value="NZ_JAUHHC010000004.1"/>
</dbReference>
<gene>
    <name evidence="3" type="ORF">QWJ38_16375</name>
</gene>
<dbReference type="EMBL" id="JAUHHC010000004">
    <property type="protein sequence ID" value="MDN3921866.1"/>
    <property type="molecule type" value="Genomic_DNA"/>
</dbReference>
<keyword evidence="1" id="KW-0812">Transmembrane</keyword>
<keyword evidence="1" id="KW-1133">Transmembrane helix</keyword>
<protein>
    <submittedName>
        <fullName evidence="3">Uncharacterized protein</fullName>
    </submittedName>
</protein>